<evidence type="ECO:0000313" key="2">
    <source>
        <dbReference type="EMBL" id="WPG97819.1"/>
    </source>
</evidence>
<name>A0AAQ3LXS5_9PEZI</name>
<evidence type="ECO:0000313" key="3">
    <source>
        <dbReference type="Proteomes" id="UP001303373"/>
    </source>
</evidence>
<keyword evidence="3" id="KW-1185">Reference proteome</keyword>
<sequence length="139" mass="14574">MSQPKHTAGRQSNLSSASRTPQNRSNTSSPSAQNPSQPPKQQPAPVPNVWAQRSSNAAASSNGQPRVDSARQEPSTAFNAAEVKAFLGREVPQTSYKPTEAPGATRNSGAWGAKVNTMANGQPFFVQLAKQIATMEGGG</sequence>
<protein>
    <submittedName>
        <fullName evidence="2">Uncharacterized protein</fullName>
    </submittedName>
</protein>
<dbReference type="EMBL" id="CP138580">
    <property type="protein sequence ID" value="WPG97819.1"/>
    <property type="molecule type" value="Genomic_DNA"/>
</dbReference>
<dbReference type="Proteomes" id="UP001303373">
    <property type="component" value="Chromosome 1"/>
</dbReference>
<feature type="region of interest" description="Disordered" evidence="1">
    <location>
        <begin position="1"/>
        <end position="78"/>
    </location>
</feature>
<reference evidence="2 3" key="1">
    <citation type="submission" date="2023-11" db="EMBL/GenBank/DDBJ databases">
        <title>An acidophilic fungus is an integral part of prey digestion in a carnivorous sundew plant.</title>
        <authorList>
            <person name="Tsai I.J."/>
        </authorList>
    </citation>
    <scope>NUCLEOTIDE SEQUENCE [LARGE SCALE GENOMIC DNA]</scope>
    <source>
        <strain evidence="2">169a</strain>
    </source>
</reference>
<accession>A0AAQ3LXS5</accession>
<feature type="compositionally biased region" description="Pro residues" evidence="1">
    <location>
        <begin position="36"/>
        <end position="46"/>
    </location>
</feature>
<dbReference type="AlphaFoldDB" id="A0AAQ3LXS5"/>
<evidence type="ECO:0000256" key="1">
    <source>
        <dbReference type="SAM" id="MobiDB-lite"/>
    </source>
</evidence>
<proteinExistence type="predicted"/>
<organism evidence="2 3">
    <name type="scientific">Acrodontium crateriforme</name>
    <dbReference type="NCBI Taxonomy" id="150365"/>
    <lineage>
        <taxon>Eukaryota</taxon>
        <taxon>Fungi</taxon>
        <taxon>Dikarya</taxon>
        <taxon>Ascomycota</taxon>
        <taxon>Pezizomycotina</taxon>
        <taxon>Dothideomycetes</taxon>
        <taxon>Dothideomycetidae</taxon>
        <taxon>Mycosphaerellales</taxon>
        <taxon>Teratosphaeriaceae</taxon>
        <taxon>Acrodontium</taxon>
    </lineage>
</organism>
<gene>
    <name evidence="2" type="ORF">R9X50_00060000</name>
</gene>
<feature type="compositionally biased region" description="Polar residues" evidence="1">
    <location>
        <begin position="1"/>
        <end position="27"/>
    </location>
</feature>